<dbReference type="EMBL" id="RCOS01000066">
    <property type="protein sequence ID" value="RSN75961.1"/>
    <property type="molecule type" value="Genomic_DNA"/>
</dbReference>
<dbReference type="PANTHER" id="PTHR35610:SF7">
    <property type="entry name" value="3-ISOPROPYLMALATE DEHYDRATASE"/>
    <property type="match status" value="1"/>
</dbReference>
<evidence type="ECO:0000313" key="2">
    <source>
        <dbReference type="EMBL" id="RSN75961.1"/>
    </source>
</evidence>
<accession>A0A429GQE5</accession>
<dbReference type="Proteomes" id="UP000277582">
    <property type="component" value="Unassembled WGS sequence"/>
</dbReference>
<dbReference type="EMBL" id="RXII01000041">
    <property type="protein sequence ID" value="RZN62622.1"/>
    <property type="molecule type" value="Genomic_DNA"/>
</dbReference>
<dbReference type="InterPro" id="IPR019151">
    <property type="entry name" value="Proteasome_assmbl_chaperone_2"/>
</dbReference>
<evidence type="ECO:0008006" key="6">
    <source>
        <dbReference type="Google" id="ProtNLM"/>
    </source>
</evidence>
<evidence type="ECO:0000313" key="4">
    <source>
        <dbReference type="Proteomes" id="UP000277582"/>
    </source>
</evidence>
<name>A0A429GQE5_9CREN</name>
<dbReference type="Pfam" id="PF09754">
    <property type="entry name" value="PAC2"/>
    <property type="match status" value="1"/>
</dbReference>
<organism evidence="2 4">
    <name type="scientific">Candidatus Methanodesulfokora washburnensis</name>
    <dbReference type="NCBI Taxonomy" id="2478471"/>
    <lineage>
        <taxon>Archaea</taxon>
        <taxon>Thermoproteota</taxon>
        <taxon>Candidatus Korarchaeia</taxon>
        <taxon>Candidatus Korarchaeia incertae sedis</taxon>
        <taxon>Candidatus Methanodesulfokora</taxon>
    </lineage>
</organism>
<reference evidence="2 4" key="1">
    <citation type="submission" date="2018-10" db="EMBL/GenBank/DDBJ databases">
        <title>Co-occurring genomic capacity for anaerobic methane metabolism and dissimilatory sulfite reduction discovered in the Korarchaeota.</title>
        <authorList>
            <person name="Mckay L.J."/>
            <person name="Dlakic M."/>
            <person name="Fields M.W."/>
            <person name="Delmont T.O."/>
            <person name="Eren A.M."/>
            <person name="Jay Z.J."/>
            <person name="Klingelsmith K.B."/>
            <person name="Rusch D.B."/>
            <person name="Inskeep W.P."/>
        </authorList>
    </citation>
    <scope>NUCLEOTIDE SEQUENCE [LARGE SCALE GENOMIC DNA]</scope>
    <source>
        <strain evidence="2 4">MDKW</strain>
    </source>
</reference>
<gene>
    <name evidence="2" type="ORF">D6D85_05350</name>
    <name evidence="3" type="ORF">EF810_02340</name>
</gene>
<protein>
    <recommendedName>
        <fullName evidence="6">Proteasome assembly chaperone family protein</fullName>
    </recommendedName>
</protein>
<sequence>MGWTKLIEYERPKAPVKIAVAGFPGVANVGGQVQAYLVNELKGKLIARIFSEHLLLPGNVAGITIDERGGFNLPSVDFYLASTRPIVLVYSQVQPLPWGQMEVAEEIVRYLKDLGVETVFVITGFVNKDDAGKVIIFGNDSSMIEEFYKHGALQNRQIKTIIGLAGAFLGALKKNDSMKYISITGIAEDISYDPKASRAVLSMMDSVMKLNLNFEHLDKKIAEIEEIRRRLIEELEEQVSEESEEQSPEYVG</sequence>
<dbReference type="SUPFAM" id="SSF159659">
    <property type="entry name" value="Cgl1923-like"/>
    <property type="match status" value="1"/>
</dbReference>
<proteinExistence type="predicted"/>
<dbReference type="PANTHER" id="PTHR35610">
    <property type="entry name" value="3-ISOPROPYLMALATE DEHYDRATASE-RELATED"/>
    <property type="match status" value="1"/>
</dbReference>
<dbReference type="Gene3D" id="3.40.50.10900">
    <property type="entry name" value="PAC-like subunit"/>
    <property type="match status" value="1"/>
</dbReference>
<dbReference type="InterPro" id="IPR038389">
    <property type="entry name" value="PSMG2_sf"/>
</dbReference>
<dbReference type="RefSeq" id="WP_125670999.1">
    <property type="nucleotide sequence ID" value="NZ_RCOS01000066.1"/>
</dbReference>
<dbReference type="Proteomes" id="UP000316217">
    <property type="component" value="Unassembled WGS sequence"/>
</dbReference>
<keyword evidence="1" id="KW-0175">Coiled coil</keyword>
<dbReference type="OrthoDB" id="31247at2157"/>
<feature type="coiled-coil region" evidence="1">
    <location>
        <begin position="207"/>
        <end position="245"/>
    </location>
</feature>
<dbReference type="AlphaFoldDB" id="A0A429GQE5"/>
<evidence type="ECO:0000313" key="5">
    <source>
        <dbReference type="Proteomes" id="UP000316217"/>
    </source>
</evidence>
<evidence type="ECO:0000256" key="1">
    <source>
        <dbReference type="SAM" id="Coils"/>
    </source>
</evidence>
<comment type="caution">
    <text evidence="2">The sequence shown here is derived from an EMBL/GenBank/DDBJ whole genome shotgun (WGS) entry which is preliminary data.</text>
</comment>
<reference evidence="3 5" key="2">
    <citation type="journal article" date="2019" name="Nat. Microbiol.">
        <title>Wide diversity of methane and short-chain alkane metabolisms in uncultured archaea.</title>
        <authorList>
            <person name="Borrel G."/>
            <person name="Adam P.S."/>
            <person name="McKay L.J."/>
            <person name="Chen L.X."/>
            <person name="Sierra-Garcia I.N."/>
            <person name="Sieber C.M."/>
            <person name="Letourneur Q."/>
            <person name="Ghozlane A."/>
            <person name="Andersen G.L."/>
            <person name="Li W.J."/>
            <person name="Hallam S.J."/>
            <person name="Muyzer G."/>
            <person name="de Oliveira V.M."/>
            <person name="Inskeep W.P."/>
            <person name="Banfield J.F."/>
            <person name="Gribaldo S."/>
        </authorList>
    </citation>
    <scope>NUCLEOTIDE SEQUENCE [LARGE SCALE GENOMIC DNA]</scope>
    <source>
        <strain evidence="3">NM4</strain>
    </source>
</reference>
<evidence type="ECO:0000313" key="3">
    <source>
        <dbReference type="EMBL" id="RZN62622.1"/>
    </source>
</evidence>
<keyword evidence="4" id="KW-1185">Reference proteome</keyword>